<gene>
    <name evidence="1" type="ORF">PTE_02718</name>
</gene>
<dbReference type="EMBL" id="AYSJ01000013">
    <property type="protein sequence ID" value="ETS30772.1"/>
    <property type="molecule type" value="Genomic_DNA"/>
</dbReference>
<proteinExistence type="predicted"/>
<dbReference type="AlphaFoldDB" id="W3V4J7"/>
<keyword evidence="2" id="KW-1185">Reference proteome</keyword>
<sequence>MSQQDFIIWVFASKEPKAAPILKGKPIMGTVPPRTKLTTVLKGI</sequence>
<evidence type="ECO:0000313" key="2">
    <source>
        <dbReference type="Proteomes" id="UP000018957"/>
    </source>
</evidence>
<protein>
    <submittedName>
        <fullName evidence="1">Uncharacterized protein</fullName>
    </submittedName>
</protein>
<comment type="caution">
    <text evidence="1">The sequence shown here is derived from an EMBL/GenBank/DDBJ whole genome shotgun (WGS) entry which is preliminary data.</text>
</comment>
<accession>W3V4J7</accession>
<organism evidence="1 2">
    <name type="scientific">Photorhabdus khanii NC19</name>
    <dbReference type="NCBI Taxonomy" id="1004151"/>
    <lineage>
        <taxon>Bacteria</taxon>
        <taxon>Pseudomonadati</taxon>
        <taxon>Pseudomonadota</taxon>
        <taxon>Gammaproteobacteria</taxon>
        <taxon>Enterobacterales</taxon>
        <taxon>Morganellaceae</taxon>
        <taxon>Photorhabdus</taxon>
    </lineage>
</organism>
<name>W3V4J7_9GAMM</name>
<reference evidence="1 2" key="1">
    <citation type="submission" date="2013-11" db="EMBL/GenBank/DDBJ databases">
        <title>Elucidation of the Photorhabdus temperata genome and generation of transposon mutant library to identify motility mutants.</title>
        <authorList>
            <person name="Hurst S.G.IV."/>
            <person name="Micheals B."/>
            <person name="Abebe-Akele F."/>
            <person name="Rowedder H."/>
            <person name="Bullock H."/>
            <person name="Jackobeck R."/>
            <person name="Janicki E."/>
            <person name="Tisa L.S."/>
        </authorList>
    </citation>
    <scope>NUCLEOTIDE SEQUENCE [LARGE SCALE GENOMIC DNA]</scope>
    <source>
        <strain evidence="1 2">NC19</strain>
    </source>
</reference>
<dbReference type="Proteomes" id="UP000018957">
    <property type="component" value="Unassembled WGS sequence"/>
</dbReference>
<evidence type="ECO:0000313" key="1">
    <source>
        <dbReference type="EMBL" id="ETS30772.1"/>
    </source>
</evidence>